<evidence type="ECO:0000256" key="3">
    <source>
        <dbReference type="ARBA" id="ARBA00023235"/>
    </source>
</evidence>
<evidence type="ECO:0000313" key="7">
    <source>
        <dbReference type="Proteomes" id="UP001153712"/>
    </source>
</evidence>
<dbReference type="GO" id="GO:0003723">
    <property type="term" value="F:RNA binding"/>
    <property type="evidence" value="ECO:0007669"/>
    <property type="project" value="InterPro"/>
</dbReference>
<dbReference type="Proteomes" id="UP001153712">
    <property type="component" value="Chromosome 3"/>
</dbReference>
<organism evidence="6 7">
    <name type="scientific">Phyllotreta striolata</name>
    <name type="common">Striped flea beetle</name>
    <name type="synonym">Crioceris striolata</name>
    <dbReference type="NCBI Taxonomy" id="444603"/>
    <lineage>
        <taxon>Eukaryota</taxon>
        <taxon>Metazoa</taxon>
        <taxon>Ecdysozoa</taxon>
        <taxon>Arthropoda</taxon>
        <taxon>Hexapoda</taxon>
        <taxon>Insecta</taxon>
        <taxon>Pterygota</taxon>
        <taxon>Neoptera</taxon>
        <taxon>Endopterygota</taxon>
        <taxon>Coleoptera</taxon>
        <taxon>Polyphaga</taxon>
        <taxon>Cucujiformia</taxon>
        <taxon>Chrysomeloidea</taxon>
        <taxon>Chrysomelidae</taxon>
        <taxon>Galerucinae</taxon>
        <taxon>Alticini</taxon>
        <taxon>Phyllotreta</taxon>
    </lineage>
</organism>
<dbReference type="EMBL" id="OU900096">
    <property type="protein sequence ID" value="CAG9860361.1"/>
    <property type="molecule type" value="Genomic_DNA"/>
</dbReference>
<dbReference type="Gene3D" id="3.30.70.660">
    <property type="entry name" value="Pseudouridine synthase I, catalytic domain, C-terminal subdomain"/>
    <property type="match status" value="1"/>
</dbReference>
<evidence type="ECO:0000259" key="5">
    <source>
        <dbReference type="Pfam" id="PF01416"/>
    </source>
</evidence>
<keyword evidence="3 4" id="KW-0413">Isomerase</keyword>
<accession>A0A9N9XQF4</accession>
<feature type="domain" description="Pseudouridine synthase I TruA alpha/beta" evidence="5">
    <location>
        <begin position="74"/>
        <end position="197"/>
    </location>
</feature>
<protein>
    <recommendedName>
        <fullName evidence="4">tRNA pseudouridine synthase</fullName>
        <ecNumber evidence="4">5.4.99.12</ecNumber>
    </recommendedName>
</protein>
<dbReference type="Pfam" id="PF01416">
    <property type="entry name" value="PseudoU_synth_1"/>
    <property type="match status" value="1"/>
</dbReference>
<dbReference type="SUPFAM" id="SSF55120">
    <property type="entry name" value="Pseudouridine synthase"/>
    <property type="match status" value="1"/>
</dbReference>
<dbReference type="InterPro" id="IPR001406">
    <property type="entry name" value="PsdUridine_synth_TruA"/>
</dbReference>
<dbReference type="GO" id="GO:0160147">
    <property type="term" value="F:tRNA pseudouridine(38-40) synthase activity"/>
    <property type="evidence" value="ECO:0007669"/>
    <property type="project" value="UniProtKB-EC"/>
</dbReference>
<proteinExistence type="inferred from homology"/>
<dbReference type="PANTHER" id="PTHR11142">
    <property type="entry name" value="PSEUDOURIDYLATE SYNTHASE"/>
    <property type="match status" value="1"/>
</dbReference>
<dbReference type="InterPro" id="IPR020095">
    <property type="entry name" value="PsdUridine_synth_TruA_C"/>
</dbReference>
<keyword evidence="7" id="KW-1185">Reference proteome</keyword>
<reference evidence="6" key="1">
    <citation type="submission" date="2022-01" db="EMBL/GenBank/DDBJ databases">
        <authorList>
            <person name="King R."/>
        </authorList>
    </citation>
    <scope>NUCLEOTIDE SEQUENCE</scope>
</reference>
<dbReference type="GO" id="GO:0031119">
    <property type="term" value="P:tRNA pseudouridine synthesis"/>
    <property type="evidence" value="ECO:0007669"/>
    <property type="project" value="TreeGrafter"/>
</dbReference>
<dbReference type="PANTHER" id="PTHR11142:SF0">
    <property type="entry name" value="TRNA PSEUDOURIDINE SYNTHASE-LIKE 1"/>
    <property type="match status" value="1"/>
</dbReference>
<evidence type="ECO:0000313" key="6">
    <source>
        <dbReference type="EMBL" id="CAG9860361.1"/>
    </source>
</evidence>
<name>A0A9N9XQF4_PHYSR</name>
<sequence length="213" mass="24346">MSAFRYLMNIAYIGAPFRGSQRQVVGTFPRKDDPLTIQGRLETALKYLSPHQEPVVYLSSSSKTFDVNKMEEGAKLLEGHHDFRSFVGKGSVDKVTRRCVEYIKIEQAVKTGYSPYSWPNFASEIDDYVFLNIYIKSNGFLYRQVRRIIAALVALADGKVTIRDIKFMLEIPSRHSWCPQLKTAPAHGLYLCQVEYSKEDLDTFRADLESDLS</sequence>
<keyword evidence="2 4" id="KW-0819">tRNA processing</keyword>
<dbReference type="AlphaFoldDB" id="A0A9N9XQF4"/>
<evidence type="ECO:0000256" key="2">
    <source>
        <dbReference type="ARBA" id="ARBA00022694"/>
    </source>
</evidence>
<dbReference type="OrthoDB" id="271910at2759"/>
<comment type="similarity">
    <text evidence="1 4">Belongs to the tRNA pseudouridine synthase TruA family.</text>
</comment>
<dbReference type="InterPro" id="IPR020103">
    <property type="entry name" value="PsdUridine_synth_cat_dom_sf"/>
</dbReference>
<comment type="catalytic activity">
    <reaction evidence="4">
        <text>uridine(38/39/40) in tRNA = pseudouridine(38/39/40) in tRNA</text>
        <dbReference type="Rhea" id="RHEA:22376"/>
        <dbReference type="Rhea" id="RHEA-COMP:10085"/>
        <dbReference type="Rhea" id="RHEA-COMP:10087"/>
        <dbReference type="ChEBI" id="CHEBI:65314"/>
        <dbReference type="ChEBI" id="CHEBI:65315"/>
        <dbReference type="EC" id="5.4.99.12"/>
    </reaction>
</comment>
<dbReference type="EC" id="5.4.99.12" evidence="4"/>
<gene>
    <name evidence="6" type="ORF">PHYEVI_LOCUS6716</name>
</gene>
<evidence type="ECO:0000256" key="4">
    <source>
        <dbReference type="RuleBase" id="RU003792"/>
    </source>
</evidence>
<dbReference type="InterPro" id="IPR020097">
    <property type="entry name" value="PsdUridine_synth_TruA_a/b_dom"/>
</dbReference>
<evidence type="ECO:0000256" key="1">
    <source>
        <dbReference type="ARBA" id="ARBA00009375"/>
    </source>
</evidence>